<proteinExistence type="predicted"/>
<feature type="signal peptide" evidence="1">
    <location>
        <begin position="1"/>
        <end position="20"/>
    </location>
</feature>
<name>A0ABY1CJ06_MYXFU</name>
<comment type="caution">
    <text evidence="2">The sequence shown here is derived from an EMBL/GenBank/DDBJ whole genome shotgun (WGS) entry which is preliminary data.</text>
</comment>
<keyword evidence="3" id="KW-1185">Reference proteome</keyword>
<evidence type="ECO:0000256" key="1">
    <source>
        <dbReference type="SAM" id="SignalP"/>
    </source>
</evidence>
<evidence type="ECO:0000313" key="2">
    <source>
        <dbReference type="EMBL" id="SEU07381.1"/>
    </source>
</evidence>
<reference evidence="2 3" key="1">
    <citation type="submission" date="2016-10" db="EMBL/GenBank/DDBJ databases">
        <authorList>
            <person name="Varghese N."/>
            <person name="Submissions S."/>
        </authorList>
    </citation>
    <scope>NUCLEOTIDE SEQUENCE [LARGE SCALE GENOMIC DNA]</scope>
    <source>
        <strain evidence="2 3">DSM 16525</strain>
    </source>
</reference>
<accession>A0ABY1CJ06</accession>
<evidence type="ECO:0000313" key="3">
    <source>
        <dbReference type="Proteomes" id="UP000183760"/>
    </source>
</evidence>
<dbReference type="EMBL" id="FOIB01000004">
    <property type="protein sequence ID" value="SEU07381.1"/>
    <property type="molecule type" value="Genomic_DNA"/>
</dbReference>
<sequence>MHSMRIVALGVLLLSGLATAGSKIDYNVDISISSRAASATMGGARNSPDSNQILSCQIDATVSGISGSCYAVNAQGVSVECRTTNQYLLEAIKSINDSSLVAFVWNESGACTQIIVRHGSMHGPKL</sequence>
<organism evidence="2 3">
    <name type="scientific">Myxococcus fulvus</name>
    <dbReference type="NCBI Taxonomy" id="33"/>
    <lineage>
        <taxon>Bacteria</taxon>
        <taxon>Pseudomonadati</taxon>
        <taxon>Myxococcota</taxon>
        <taxon>Myxococcia</taxon>
        <taxon>Myxococcales</taxon>
        <taxon>Cystobacterineae</taxon>
        <taxon>Myxococcaceae</taxon>
        <taxon>Myxococcus</taxon>
    </lineage>
</organism>
<gene>
    <name evidence="2" type="ORF">SAMN05443572_104732</name>
</gene>
<protein>
    <recommendedName>
        <fullName evidence="4">Lipoprotein</fullName>
    </recommendedName>
</protein>
<evidence type="ECO:0008006" key="4">
    <source>
        <dbReference type="Google" id="ProtNLM"/>
    </source>
</evidence>
<feature type="chain" id="PRO_5046367097" description="Lipoprotein" evidence="1">
    <location>
        <begin position="21"/>
        <end position="126"/>
    </location>
</feature>
<keyword evidence="1" id="KW-0732">Signal</keyword>
<dbReference type="Proteomes" id="UP000183760">
    <property type="component" value="Unassembled WGS sequence"/>
</dbReference>